<dbReference type="CDD" id="cd04465">
    <property type="entry name" value="S1_RPS1_repeat_ec2_hs2"/>
    <property type="match status" value="1"/>
</dbReference>
<dbReference type="FunFam" id="2.40.50.140:FF:000103">
    <property type="entry name" value="protein RRP5 homolog"/>
    <property type="match status" value="1"/>
</dbReference>
<dbReference type="PROSITE" id="PS50126">
    <property type="entry name" value="S1"/>
    <property type="match status" value="4"/>
</dbReference>
<dbReference type="GO" id="GO:0003677">
    <property type="term" value="F:DNA binding"/>
    <property type="evidence" value="ECO:0007669"/>
    <property type="project" value="InterPro"/>
</dbReference>
<dbReference type="PANTHER" id="PTHR47559">
    <property type="entry name" value="OS03G0844900 PROTEIN"/>
    <property type="match status" value="1"/>
</dbReference>
<dbReference type="PANTHER" id="PTHR47559:SF1">
    <property type="entry name" value="OS03G0844900 PROTEIN"/>
    <property type="match status" value="1"/>
</dbReference>
<proteinExistence type="predicted"/>
<evidence type="ECO:0000313" key="4">
    <source>
        <dbReference type="Proteomes" id="UP000281261"/>
    </source>
</evidence>
<dbReference type="EMBL" id="QMNG01000005">
    <property type="protein sequence ID" value="RLC37374.1"/>
    <property type="molecule type" value="Genomic_DNA"/>
</dbReference>
<comment type="caution">
    <text evidence="3">The sequence shown here is derived from an EMBL/GenBank/DDBJ whole genome shotgun (WGS) entry which is preliminary data.</text>
</comment>
<dbReference type="InterPro" id="IPR052757">
    <property type="entry name" value="Ribosomal_protein_S1"/>
</dbReference>
<dbReference type="SUPFAM" id="SSF50249">
    <property type="entry name" value="Nucleic acid-binding proteins"/>
    <property type="match status" value="4"/>
</dbReference>
<dbReference type="SMART" id="SM00316">
    <property type="entry name" value="S1"/>
    <property type="match status" value="4"/>
</dbReference>
<dbReference type="Gene3D" id="1.10.150.20">
    <property type="entry name" value="5' to 3' exonuclease, C-terminal subdomain"/>
    <property type="match status" value="1"/>
</dbReference>
<comment type="function">
    <text evidence="1">Binds mRNA; thus facilitating recognition of the initiation point. It is needed to translate mRNA with a short Shine-Dalgarno (SD) purine-rich sequence.</text>
</comment>
<feature type="domain" description="S1 motif" evidence="2">
    <location>
        <begin position="211"/>
        <end position="277"/>
    </location>
</feature>
<feature type="domain" description="S1 motif" evidence="2">
    <location>
        <begin position="31"/>
        <end position="99"/>
    </location>
</feature>
<name>A0A420ZD50_UNCK3</name>
<evidence type="ECO:0000313" key="3">
    <source>
        <dbReference type="EMBL" id="RLC37374.1"/>
    </source>
</evidence>
<dbReference type="GO" id="GO:0003899">
    <property type="term" value="F:DNA-directed RNA polymerase activity"/>
    <property type="evidence" value="ECO:0007669"/>
    <property type="project" value="InterPro"/>
</dbReference>
<dbReference type="PRINTS" id="PR00681">
    <property type="entry name" value="RIBOSOMALS1"/>
</dbReference>
<dbReference type="GO" id="GO:0005840">
    <property type="term" value="C:ribosome"/>
    <property type="evidence" value="ECO:0007669"/>
    <property type="project" value="UniProtKB-KW"/>
</dbReference>
<keyword evidence="3" id="KW-0689">Ribosomal protein</keyword>
<protein>
    <submittedName>
        <fullName evidence="3">30S ribosomal protein S1</fullName>
    </submittedName>
</protein>
<dbReference type="GO" id="GO:0006351">
    <property type="term" value="P:DNA-templated transcription"/>
    <property type="evidence" value="ECO:0007669"/>
    <property type="project" value="InterPro"/>
</dbReference>
<evidence type="ECO:0000256" key="1">
    <source>
        <dbReference type="ARBA" id="ARBA00025604"/>
    </source>
</evidence>
<gene>
    <name evidence="3" type="ORF">DRH29_02125</name>
</gene>
<dbReference type="Gene3D" id="2.40.50.140">
    <property type="entry name" value="Nucleic acid-binding proteins"/>
    <property type="match status" value="4"/>
</dbReference>
<dbReference type="InterPro" id="IPR035104">
    <property type="entry name" value="Ribosomal_protein_S1-like"/>
</dbReference>
<dbReference type="AlphaFoldDB" id="A0A420ZD50"/>
<dbReference type="InterPro" id="IPR003029">
    <property type="entry name" value="S1_domain"/>
</dbReference>
<organism evidence="3 4">
    <name type="scientific">candidate division Kazan bacterium</name>
    <dbReference type="NCBI Taxonomy" id="2202143"/>
    <lineage>
        <taxon>Bacteria</taxon>
        <taxon>Bacteria division Kazan-3B-28</taxon>
    </lineage>
</organism>
<dbReference type="Pfam" id="PF03118">
    <property type="entry name" value="RNA_pol_A_CTD"/>
    <property type="match status" value="1"/>
</dbReference>
<dbReference type="SUPFAM" id="SSF47789">
    <property type="entry name" value="C-terminal domain of RNA polymerase alpha subunit"/>
    <property type="match status" value="1"/>
</dbReference>
<dbReference type="Pfam" id="PF00575">
    <property type="entry name" value="S1"/>
    <property type="match status" value="3"/>
</dbReference>
<evidence type="ECO:0000259" key="2">
    <source>
        <dbReference type="PROSITE" id="PS50126"/>
    </source>
</evidence>
<feature type="domain" description="S1 motif" evidence="2">
    <location>
        <begin position="294"/>
        <end position="363"/>
    </location>
</feature>
<accession>A0A420ZD50</accession>
<dbReference type="InterPro" id="IPR012340">
    <property type="entry name" value="NA-bd_OB-fold"/>
</dbReference>
<feature type="domain" description="S1 motif" evidence="2">
    <location>
        <begin position="117"/>
        <end position="194"/>
    </location>
</feature>
<sequence>MIAMATKTKSKHPFAEILESKGGDLRIYKESDLVTGTVTAITNNRIWLDIDDGRFIGIISNRELAEEGIVAPDFKVGDQITASVLIPESEEGFMVLSIRDALQNQGWEALEARKAKDEIFDVKVVEANRGGLIVEADGLRGFLPVSQLAPEHYPRVGSDRDEILARLAEFEGKTMTVKILDLDKNINKLIFSERTARREEFDKLVSGIKVGDVIEGKVSGIVDFGIFVSLGQLEGLVHISEISWDKVNHPGDFAKVGATVKVQVIGIDDDKISLSMKRLESDPWLEVIKDFKVGQEVEGLVTQIMPFGVFVKVNEKVDGLIHISELAHEHITDPGTVVKEGDRLKVKVIDLGPDSHRLGLSLKALTKPTMVVSGAPVVKVPPVGVKNSLDQLGLSAGVVKKLREAGINSVEDLSKKTEAELESIPGIGKVSAAKIIASMKK</sequence>
<reference evidence="3 4" key="1">
    <citation type="submission" date="2018-06" db="EMBL/GenBank/DDBJ databases">
        <title>Extensive metabolic versatility and redundancy in microbially diverse, dynamic hydrothermal sediments.</title>
        <authorList>
            <person name="Dombrowski N."/>
            <person name="Teske A."/>
            <person name="Baker B.J."/>
        </authorList>
    </citation>
    <scope>NUCLEOTIDE SEQUENCE [LARGE SCALE GENOMIC DNA]</scope>
    <source>
        <strain evidence="3">B79_G16</strain>
    </source>
</reference>
<dbReference type="Proteomes" id="UP000281261">
    <property type="component" value="Unassembled WGS sequence"/>
</dbReference>
<dbReference type="InterPro" id="IPR011260">
    <property type="entry name" value="RNAP_asu_C"/>
</dbReference>
<keyword evidence="3" id="KW-0687">Ribonucleoprotein</keyword>